<proteinExistence type="predicted"/>
<gene>
    <name evidence="2" type="ORF">ACJDUH_04200</name>
</gene>
<reference evidence="2 3" key="1">
    <citation type="submission" date="2024-11" db="EMBL/GenBank/DDBJ databases">
        <authorList>
            <person name="Heng Y.C."/>
            <person name="Lim A.C.H."/>
            <person name="Lee J.K.Y."/>
            <person name="Kittelmann S."/>
        </authorList>
    </citation>
    <scope>NUCLEOTIDE SEQUENCE [LARGE SCALE GENOMIC DNA]</scope>
    <source>
        <strain evidence="2 3">WILCCON 0202</strain>
    </source>
</reference>
<keyword evidence="3" id="KW-1185">Reference proteome</keyword>
<dbReference type="Proteomes" id="UP001623661">
    <property type="component" value="Unassembled WGS sequence"/>
</dbReference>
<accession>A0ABW8TPC5</accession>
<feature type="signal peptide" evidence="1">
    <location>
        <begin position="1"/>
        <end position="25"/>
    </location>
</feature>
<evidence type="ECO:0000313" key="2">
    <source>
        <dbReference type="EMBL" id="MFL0267297.1"/>
    </source>
</evidence>
<protein>
    <submittedName>
        <fullName evidence="2">Uncharacterized protein</fullName>
    </submittedName>
</protein>
<feature type="chain" id="PRO_5046402653" evidence="1">
    <location>
        <begin position="26"/>
        <end position="132"/>
    </location>
</feature>
<sequence>MKKSKIITSLVIISLVLCTAIPVFASSTISRQSIYLQYSNTSASNCDSYVTAVNTGTIHEDHLVSYASPLTFKANLEFRTAWYKPNDVRDTSYTANGGWNQSSCNAGEQYRTYVYVTGYDGTYTYEDTNYTN</sequence>
<evidence type="ECO:0000313" key="3">
    <source>
        <dbReference type="Proteomes" id="UP001623661"/>
    </source>
</evidence>
<keyword evidence="1" id="KW-0732">Signal</keyword>
<dbReference type="RefSeq" id="WP_406763903.1">
    <property type="nucleotide sequence ID" value="NZ_JBJHZY010000001.1"/>
</dbReference>
<organism evidence="2 3">
    <name type="scientific">Candidatus Clostridium radicumherbarum</name>
    <dbReference type="NCBI Taxonomy" id="3381662"/>
    <lineage>
        <taxon>Bacteria</taxon>
        <taxon>Bacillati</taxon>
        <taxon>Bacillota</taxon>
        <taxon>Clostridia</taxon>
        <taxon>Eubacteriales</taxon>
        <taxon>Clostridiaceae</taxon>
        <taxon>Clostridium</taxon>
    </lineage>
</organism>
<evidence type="ECO:0000256" key="1">
    <source>
        <dbReference type="SAM" id="SignalP"/>
    </source>
</evidence>
<name>A0ABW8TPC5_9CLOT</name>
<comment type="caution">
    <text evidence="2">The sequence shown here is derived from an EMBL/GenBank/DDBJ whole genome shotgun (WGS) entry which is preliminary data.</text>
</comment>
<dbReference type="EMBL" id="JBJHZY010000001">
    <property type="protein sequence ID" value="MFL0267297.1"/>
    <property type="molecule type" value="Genomic_DNA"/>
</dbReference>